<comment type="similarity">
    <text evidence="2 9">Belongs to the peptidase M18 family.</text>
</comment>
<dbReference type="GO" id="GO:0005737">
    <property type="term" value="C:cytoplasm"/>
    <property type="evidence" value="ECO:0007669"/>
    <property type="project" value="UniProtKB-ARBA"/>
</dbReference>
<keyword evidence="6 9" id="KW-0378">Hydrolase</keyword>
<dbReference type="EMBL" id="CP041692">
    <property type="protein sequence ID" value="QDP97874.1"/>
    <property type="molecule type" value="Genomic_DNA"/>
</dbReference>
<dbReference type="InterPro" id="IPR023358">
    <property type="entry name" value="Peptidase_M18_dom2"/>
</dbReference>
<protein>
    <recommendedName>
        <fullName evidence="10">M18 family aminopeptidase</fullName>
        <ecNumber evidence="10">3.4.11.-</ecNumber>
    </recommendedName>
</protein>
<dbReference type="AlphaFoldDB" id="A0A516Q366"/>
<evidence type="ECO:0000256" key="4">
    <source>
        <dbReference type="ARBA" id="ARBA00022670"/>
    </source>
</evidence>
<dbReference type="GO" id="GO:0006508">
    <property type="term" value="P:proteolysis"/>
    <property type="evidence" value="ECO:0007669"/>
    <property type="project" value="UniProtKB-KW"/>
</dbReference>
<dbReference type="Proteomes" id="UP000319263">
    <property type="component" value="Chromosome"/>
</dbReference>
<dbReference type="Pfam" id="PF02127">
    <property type="entry name" value="Peptidase_M18"/>
    <property type="match status" value="1"/>
</dbReference>
<keyword evidence="3 9" id="KW-0031">Aminopeptidase</keyword>
<organism evidence="11 12">
    <name type="scientific">Microlunatus elymi</name>
    <dbReference type="NCBI Taxonomy" id="2596828"/>
    <lineage>
        <taxon>Bacteria</taxon>
        <taxon>Bacillati</taxon>
        <taxon>Actinomycetota</taxon>
        <taxon>Actinomycetes</taxon>
        <taxon>Propionibacteriales</taxon>
        <taxon>Propionibacteriaceae</taxon>
        <taxon>Microlunatus</taxon>
    </lineage>
</organism>
<dbReference type="RefSeq" id="WP_143987828.1">
    <property type="nucleotide sequence ID" value="NZ_CP041692.1"/>
</dbReference>
<comment type="cofactor">
    <cofactor evidence="1 10">
        <name>Zn(2+)</name>
        <dbReference type="ChEBI" id="CHEBI:29105"/>
    </cofactor>
</comment>
<gene>
    <name evidence="11" type="ORF">FOE78_19945</name>
</gene>
<dbReference type="GO" id="GO:0004177">
    <property type="term" value="F:aminopeptidase activity"/>
    <property type="evidence" value="ECO:0007669"/>
    <property type="project" value="UniProtKB-KW"/>
</dbReference>
<dbReference type="InterPro" id="IPR001948">
    <property type="entry name" value="Peptidase_M18"/>
</dbReference>
<keyword evidence="4 9" id="KW-0645">Protease</keyword>
<evidence type="ECO:0000256" key="3">
    <source>
        <dbReference type="ARBA" id="ARBA00022438"/>
    </source>
</evidence>
<evidence type="ECO:0000256" key="8">
    <source>
        <dbReference type="ARBA" id="ARBA00023049"/>
    </source>
</evidence>
<keyword evidence="12" id="KW-1185">Reference proteome</keyword>
<accession>A0A516Q366</accession>
<dbReference type="NCBIfam" id="NF002759">
    <property type="entry name" value="PRK02813.1"/>
    <property type="match status" value="1"/>
</dbReference>
<dbReference type="Gene3D" id="3.40.630.10">
    <property type="entry name" value="Zn peptidases"/>
    <property type="match status" value="1"/>
</dbReference>
<keyword evidence="7 9" id="KW-0862">Zinc</keyword>
<dbReference type="SUPFAM" id="SSF101821">
    <property type="entry name" value="Aminopeptidase/glucanase lid domain"/>
    <property type="match status" value="1"/>
</dbReference>
<name>A0A516Q366_9ACTN</name>
<dbReference type="PANTHER" id="PTHR28570:SF3">
    <property type="entry name" value="ASPARTYL AMINOPEPTIDASE"/>
    <property type="match status" value="1"/>
</dbReference>
<dbReference type="GO" id="GO:0008237">
    <property type="term" value="F:metallopeptidase activity"/>
    <property type="evidence" value="ECO:0007669"/>
    <property type="project" value="UniProtKB-KW"/>
</dbReference>
<reference evidence="11 12" key="1">
    <citation type="submission" date="2019-07" db="EMBL/GenBank/DDBJ databases">
        <title>Microlunatus dokdonensis sp. nov. isolated from the rhizospheric soil of the wild plant Elymus tsukushiensis.</title>
        <authorList>
            <person name="Ghim S.-Y."/>
            <person name="Hwang Y.-J."/>
            <person name="Son J.-S."/>
            <person name="Shin J.-H."/>
        </authorList>
    </citation>
    <scope>NUCLEOTIDE SEQUENCE [LARGE SCALE GENOMIC DNA]</scope>
    <source>
        <strain evidence="11 12">KUDC0627</strain>
    </source>
</reference>
<proteinExistence type="inferred from homology"/>
<evidence type="ECO:0000256" key="9">
    <source>
        <dbReference type="RuleBase" id="RU004386"/>
    </source>
</evidence>
<dbReference type="PRINTS" id="PR00932">
    <property type="entry name" value="AMINO1PTASE"/>
</dbReference>
<dbReference type="SUPFAM" id="SSF53187">
    <property type="entry name" value="Zn-dependent exopeptidases"/>
    <property type="match status" value="1"/>
</dbReference>
<dbReference type="CDD" id="cd05658">
    <property type="entry name" value="M18_DAP"/>
    <property type="match status" value="1"/>
</dbReference>
<evidence type="ECO:0000256" key="2">
    <source>
        <dbReference type="ARBA" id="ARBA00008290"/>
    </source>
</evidence>
<keyword evidence="8 9" id="KW-0482">Metalloprotease</keyword>
<dbReference type="PANTHER" id="PTHR28570">
    <property type="entry name" value="ASPARTYL AMINOPEPTIDASE"/>
    <property type="match status" value="1"/>
</dbReference>
<evidence type="ECO:0000256" key="6">
    <source>
        <dbReference type="ARBA" id="ARBA00022801"/>
    </source>
</evidence>
<evidence type="ECO:0000313" key="11">
    <source>
        <dbReference type="EMBL" id="QDP97874.1"/>
    </source>
</evidence>
<keyword evidence="5 9" id="KW-0479">Metal-binding</keyword>
<dbReference type="Gene3D" id="2.30.250.10">
    <property type="entry name" value="Aminopeptidase i, Domain 2"/>
    <property type="match status" value="1"/>
</dbReference>
<dbReference type="OrthoDB" id="5288740at2"/>
<dbReference type="KEGG" id="mik:FOE78_19945"/>
<evidence type="ECO:0000256" key="5">
    <source>
        <dbReference type="ARBA" id="ARBA00022723"/>
    </source>
</evidence>
<evidence type="ECO:0000256" key="7">
    <source>
        <dbReference type="ARBA" id="ARBA00022833"/>
    </source>
</evidence>
<evidence type="ECO:0000256" key="10">
    <source>
        <dbReference type="RuleBase" id="RU004387"/>
    </source>
</evidence>
<evidence type="ECO:0000256" key="1">
    <source>
        <dbReference type="ARBA" id="ARBA00001947"/>
    </source>
</evidence>
<dbReference type="EC" id="3.4.11.-" evidence="10"/>
<sequence length="433" mass="45568">MTVDPTAARAHTEDLAAFVVASPTPYHAAAEGARRLTAAGFTELDETEAWELTPGGYFIVRGGSLVTWRIPAGATAGGGYRIVGSHTDSPTFKLKPRPDIRTGDGWQQLGVEIYGGPLINTWMDRDLGLAGRLVIADGDPAGTKSSRTVLIKTDAMMRIPELAPHLDRTVNEALKLDRQQHTAPVWGVGRPDRRILDHLARMAGVDHDQLLGFDVTAYDTTPPAIIGVDGEFLSSGRLDNLSSVHASLVAVEHADDGDRIPVLAAFDHEEVGSATPSGAAGPILDSTLQRISVALGASGQDHLRALADSICLSSDTGHAVNPNYPGHHDPQHRPVLNGGPLLKINAVQRYATDAVGAAVWRQACATAGVPTQEFVSNNAVPCGSTIGPITATRLGITTVDVGAPLLGMHSARELAGVQDTYALSRAMQAFLAA</sequence>
<dbReference type="GO" id="GO:0008270">
    <property type="term" value="F:zinc ion binding"/>
    <property type="evidence" value="ECO:0007669"/>
    <property type="project" value="InterPro"/>
</dbReference>
<evidence type="ECO:0000313" key="12">
    <source>
        <dbReference type="Proteomes" id="UP000319263"/>
    </source>
</evidence>